<accession>A0ABS5KET8</accession>
<dbReference type="Proteomes" id="UP000721861">
    <property type="component" value="Unassembled WGS sequence"/>
</dbReference>
<comment type="caution">
    <text evidence="4">The sequence shown here is derived from an EMBL/GenBank/DDBJ whole genome shotgun (WGS) entry which is preliminary data.</text>
</comment>
<evidence type="ECO:0000259" key="3">
    <source>
        <dbReference type="Pfam" id="PF01103"/>
    </source>
</evidence>
<evidence type="ECO:0000256" key="1">
    <source>
        <dbReference type="ARBA" id="ARBA00004370"/>
    </source>
</evidence>
<comment type="subcellular location">
    <subcellularLocation>
        <location evidence="1">Membrane</location>
    </subcellularLocation>
</comment>
<feature type="domain" description="Bacterial surface antigen (D15)" evidence="3">
    <location>
        <begin position="105"/>
        <end position="374"/>
    </location>
</feature>
<reference evidence="4 5" key="1">
    <citation type="journal article" date="2014" name="Int. J. Syst. Evol. Microbiol.">
        <title>Carboxylicivirga gen. nov. in the family Marinilabiliaceae with two novel species, Carboxylicivirga mesophila sp. nov. and Carboxylicivirga taeanensis sp. nov., and reclassification of Cytophaga fermentans as Saccharicrinis fermentans gen. nov., comb. nov.</title>
        <authorList>
            <person name="Yang S.H."/>
            <person name="Seo H.S."/>
            <person name="Woo J.H."/>
            <person name="Oh H.M."/>
            <person name="Jang H."/>
            <person name="Lee J.H."/>
            <person name="Kim S.J."/>
            <person name="Kwon K.K."/>
        </authorList>
    </citation>
    <scope>NUCLEOTIDE SEQUENCE [LARGE SCALE GENOMIC DNA]</scope>
    <source>
        <strain evidence="4 5">JCM 18290</strain>
    </source>
</reference>
<organism evidence="4 5">
    <name type="scientific">Carboxylicivirga mesophila</name>
    <dbReference type="NCBI Taxonomy" id="1166478"/>
    <lineage>
        <taxon>Bacteria</taxon>
        <taxon>Pseudomonadati</taxon>
        <taxon>Bacteroidota</taxon>
        <taxon>Bacteroidia</taxon>
        <taxon>Marinilabiliales</taxon>
        <taxon>Marinilabiliaceae</taxon>
        <taxon>Carboxylicivirga</taxon>
    </lineage>
</organism>
<proteinExistence type="predicted"/>
<protein>
    <submittedName>
        <fullName evidence="4">BamA/TamA family outer membrane protein</fullName>
    </submittedName>
</protein>
<evidence type="ECO:0000313" key="4">
    <source>
        <dbReference type="EMBL" id="MBS2213302.1"/>
    </source>
</evidence>
<dbReference type="Gene3D" id="2.40.160.50">
    <property type="entry name" value="membrane protein fhac: a member of the omp85/tpsb transporter family"/>
    <property type="match status" value="1"/>
</dbReference>
<gene>
    <name evidence="4" type="ORF">KEM09_17945</name>
</gene>
<name>A0ABS5KET8_9BACT</name>
<dbReference type="Pfam" id="PF01103">
    <property type="entry name" value="Omp85"/>
    <property type="match status" value="1"/>
</dbReference>
<dbReference type="InterPro" id="IPR000184">
    <property type="entry name" value="Bac_surfAg_D15"/>
</dbReference>
<dbReference type="EMBL" id="JAGUCN010000025">
    <property type="protein sequence ID" value="MBS2213302.1"/>
    <property type="molecule type" value="Genomic_DNA"/>
</dbReference>
<keyword evidence="5" id="KW-1185">Reference proteome</keyword>
<keyword evidence="2" id="KW-0472">Membrane</keyword>
<evidence type="ECO:0000313" key="5">
    <source>
        <dbReference type="Proteomes" id="UP000721861"/>
    </source>
</evidence>
<sequence>MLVVFYVSTIQAQASEKDSIQQKKNLRFSILGGPGYTPDYGLVIGGSCLFTFSTNVADTAMKRSVLPVAFAYMTNGGGTMIVRPQLFFNEDRFRIFGQFSINSTLDNYYGVGYETNSSTERGEETTQYRSVGFKLNPVFLFRYSDTNLFLGASIDAGKRSMEEPSEGVINDPHFIAQGGTTEGLSFTNVGIGANISYDTRDIPANAYSGLFVEVSATYYPKAIGSTMEYGVYKLDYRQFKELKMLGERRVLAWMLNGRFTSGDVPITEMSLVGSPFDLRGYYLGHYRDRNALMSVVEYRHMFNAGDETRFRRLLSKCGFVTWGGVGSVSDKFMDSNHLLPNYGAGLRIEVQPRMNFRLDVGRDPTNKQNLIYFNMTEAF</sequence>
<evidence type="ECO:0000256" key="2">
    <source>
        <dbReference type="ARBA" id="ARBA00023136"/>
    </source>
</evidence>